<dbReference type="InterPro" id="IPR006336">
    <property type="entry name" value="GCS2"/>
</dbReference>
<dbReference type="InterPro" id="IPR050141">
    <property type="entry name" value="GCL_type2/YbdK_subfam"/>
</dbReference>
<keyword evidence="1 5" id="KW-0436">Ligase</keyword>
<dbReference type="NCBIfam" id="TIGR02050">
    <property type="entry name" value="gshA_cyan_rel"/>
    <property type="match status" value="1"/>
</dbReference>
<evidence type="ECO:0000256" key="4">
    <source>
        <dbReference type="ARBA" id="ARBA00048819"/>
    </source>
</evidence>
<dbReference type="GO" id="GO:0016874">
    <property type="term" value="F:ligase activity"/>
    <property type="evidence" value="ECO:0007669"/>
    <property type="project" value="UniProtKB-KW"/>
</dbReference>
<evidence type="ECO:0000313" key="6">
    <source>
        <dbReference type="EMBL" id="NKG20927.1"/>
    </source>
</evidence>
<dbReference type="PANTHER" id="PTHR36510:SF1">
    <property type="entry name" value="GLUTAMATE--CYSTEINE LIGASE 2-RELATED"/>
    <property type="match status" value="1"/>
</dbReference>
<accession>A0ABX1G676</accession>
<comment type="caution">
    <text evidence="6">The sequence shown here is derived from an EMBL/GenBank/DDBJ whole genome shotgun (WGS) entry which is preliminary data.</text>
</comment>
<name>A0ABX1G676_9MICC</name>
<dbReference type="Proteomes" id="UP000746595">
    <property type="component" value="Unassembled WGS sequence"/>
</dbReference>
<evidence type="ECO:0000256" key="1">
    <source>
        <dbReference type="ARBA" id="ARBA00022598"/>
    </source>
</evidence>
<dbReference type="SUPFAM" id="SSF55931">
    <property type="entry name" value="Glutamine synthetase/guanido kinase"/>
    <property type="match status" value="1"/>
</dbReference>
<keyword evidence="7" id="KW-1185">Reference proteome</keyword>
<dbReference type="InterPro" id="IPR014746">
    <property type="entry name" value="Gln_synth/guanido_kin_cat_dom"/>
</dbReference>
<protein>
    <recommendedName>
        <fullName evidence="5">Putative glutamate--cysteine ligase 2</fullName>
        <ecNumber evidence="5">6.3.2.2</ecNumber>
    </recommendedName>
    <alternativeName>
        <fullName evidence="5">Gamma-glutamylcysteine synthetase 2</fullName>
        <shortName evidence="5">GCS 2</shortName>
        <shortName evidence="5">Gamma-GCS 2</shortName>
    </alternativeName>
</protein>
<dbReference type="EMBL" id="JAAWVT010000003">
    <property type="protein sequence ID" value="NKG20927.1"/>
    <property type="molecule type" value="Genomic_DNA"/>
</dbReference>
<dbReference type="Gene3D" id="3.30.590.20">
    <property type="match status" value="1"/>
</dbReference>
<organism evidence="6 7">
    <name type="scientific">Paeniglutamicibacter terrestris</name>
    <dbReference type="NCBI Taxonomy" id="2723403"/>
    <lineage>
        <taxon>Bacteria</taxon>
        <taxon>Bacillati</taxon>
        <taxon>Actinomycetota</taxon>
        <taxon>Actinomycetes</taxon>
        <taxon>Micrococcales</taxon>
        <taxon>Micrococcaceae</taxon>
        <taxon>Paeniglutamicibacter</taxon>
    </lineage>
</organism>
<proteinExistence type="inferred from homology"/>
<evidence type="ECO:0000256" key="5">
    <source>
        <dbReference type="HAMAP-Rule" id="MF_01609"/>
    </source>
</evidence>
<evidence type="ECO:0000256" key="3">
    <source>
        <dbReference type="ARBA" id="ARBA00022840"/>
    </source>
</evidence>
<dbReference type="InterPro" id="IPR011793">
    <property type="entry name" value="YbdK"/>
</dbReference>
<evidence type="ECO:0000313" key="7">
    <source>
        <dbReference type="Proteomes" id="UP000746595"/>
    </source>
</evidence>
<sequence length="360" mass="39266">MRTFGIEEEFFVVEPLTGLPGVPHASARSELLALSIGGAGTRSEFLACQLEGVGPICTEGFEALESAQMYRKALAHAVRDLGYHAVALGTPPRISTAPAVVSSGDRYRAIHSLCGELATSHYLSGLHVHVQVEDLDSGIIALNQLRRWLPALTACGANSPYWRGHDTGFASWRTIRYRQWALQGIPPYFSDAQEYTDRMRFVLDADIVLDPGHVRWGARLSSSLPTIEVRVADTQMKASNSILLALIIRSLVDASLTGEPEGFQPMPEAIDIAQWQAAKFGLHGNNFDPTDGRKTSATGMMHRLMEYIRDALKRNGDYEYVTAGLSGILQQGTGASIQRRHFKQGGFTAVLDEAALAIAD</sequence>
<gene>
    <name evidence="6" type="ORF">HED64_09440</name>
</gene>
<dbReference type="HAMAP" id="MF_01609">
    <property type="entry name" value="Glu_cys_ligase_2"/>
    <property type="match status" value="1"/>
</dbReference>
<dbReference type="PANTHER" id="PTHR36510">
    <property type="entry name" value="GLUTAMATE--CYSTEINE LIGASE 2-RELATED"/>
    <property type="match status" value="1"/>
</dbReference>
<comment type="similarity">
    <text evidence="5">Belongs to the glutamate--cysteine ligase type 2 family. YbdK subfamily.</text>
</comment>
<comment type="catalytic activity">
    <reaction evidence="4 5">
        <text>L-cysteine + L-glutamate + ATP = gamma-L-glutamyl-L-cysteine + ADP + phosphate + H(+)</text>
        <dbReference type="Rhea" id="RHEA:13285"/>
        <dbReference type="ChEBI" id="CHEBI:15378"/>
        <dbReference type="ChEBI" id="CHEBI:29985"/>
        <dbReference type="ChEBI" id="CHEBI:30616"/>
        <dbReference type="ChEBI" id="CHEBI:35235"/>
        <dbReference type="ChEBI" id="CHEBI:43474"/>
        <dbReference type="ChEBI" id="CHEBI:58173"/>
        <dbReference type="ChEBI" id="CHEBI:456216"/>
        <dbReference type="EC" id="6.3.2.2"/>
    </reaction>
</comment>
<dbReference type="RefSeq" id="WP_132363827.1">
    <property type="nucleotide sequence ID" value="NZ_JAAWVT010000003.1"/>
</dbReference>
<keyword evidence="2 5" id="KW-0547">Nucleotide-binding</keyword>
<dbReference type="Pfam" id="PF04107">
    <property type="entry name" value="GCS2"/>
    <property type="match status" value="1"/>
</dbReference>
<keyword evidence="3 5" id="KW-0067">ATP-binding</keyword>
<dbReference type="EC" id="6.3.2.2" evidence="5"/>
<comment type="function">
    <text evidence="5">ATP-dependent carboxylate-amine ligase which exhibits weak glutamate--cysteine ligase activity.</text>
</comment>
<evidence type="ECO:0000256" key="2">
    <source>
        <dbReference type="ARBA" id="ARBA00022741"/>
    </source>
</evidence>
<reference evidence="6 7" key="1">
    <citation type="submission" date="2020-04" db="EMBL/GenBank/DDBJ databases">
        <title>Paeniglutamicibacter sp. ANT13_2, a novel actinomycete isolated from sediment in Antarctica.</title>
        <authorList>
            <person name="Sakdapetsiri C."/>
            <person name="Pinyakong O."/>
        </authorList>
    </citation>
    <scope>NUCLEOTIDE SEQUENCE [LARGE SCALE GENOMIC DNA]</scope>
    <source>
        <strain evidence="6 7">ANT13_2</strain>
    </source>
</reference>